<dbReference type="Proteomes" id="UP001162156">
    <property type="component" value="Unassembled WGS sequence"/>
</dbReference>
<evidence type="ECO:0000313" key="2">
    <source>
        <dbReference type="Proteomes" id="UP001162156"/>
    </source>
</evidence>
<reference evidence="1" key="1">
    <citation type="journal article" date="2023" name="Insect Mol. Biol.">
        <title>Genome sequencing provides insights into the evolution of gene families encoding plant cell wall-degrading enzymes in longhorned beetles.</title>
        <authorList>
            <person name="Shin N.R."/>
            <person name="Okamura Y."/>
            <person name="Kirsch R."/>
            <person name="Pauchet Y."/>
        </authorList>
    </citation>
    <scope>NUCLEOTIDE SEQUENCE</scope>
    <source>
        <strain evidence="1">RBIC_L_NR</strain>
    </source>
</reference>
<gene>
    <name evidence="1" type="ORF">NQ314_016016</name>
</gene>
<protein>
    <submittedName>
        <fullName evidence="1">Uncharacterized protein</fullName>
    </submittedName>
</protein>
<name>A0AAV8WYC5_9CUCU</name>
<keyword evidence="2" id="KW-1185">Reference proteome</keyword>
<organism evidence="1 2">
    <name type="scientific">Rhamnusium bicolor</name>
    <dbReference type="NCBI Taxonomy" id="1586634"/>
    <lineage>
        <taxon>Eukaryota</taxon>
        <taxon>Metazoa</taxon>
        <taxon>Ecdysozoa</taxon>
        <taxon>Arthropoda</taxon>
        <taxon>Hexapoda</taxon>
        <taxon>Insecta</taxon>
        <taxon>Pterygota</taxon>
        <taxon>Neoptera</taxon>
        <taxon>Endopterygota</taxon>
        <taxon>Coleoptera</taxon>
        <taxon>Polyphaga</taxon>
        <taxon>Cucujiformia</taxon>
        <taxon>Chrysomeloidea</taxon>
        <taxon>Cerambycidae</taxon>
        <taxon>Lepturinae</taxon>
        <taxon>Rhagiini</taxon>
        <taxon>Rhamnusium</taxon>
    </lineage>
</organism>
<dbReference type="EMBL" id="JANEYF010004463">
    <property type="protein sequence ID" value="KAJ8931115.1"/>
    <property type="molecule type" value="Genomic_DNA"/>
</dbReference>
<proteinExistence type="predicted"/>
<comment type="caution">
    <text evidence="1">The sequence shown here is derived from an EMBL/GenBank/DDBJ whole genome shotgun (WGS) entry which is preliminary data.</text>
</comment>
<dbReference type="AlphaFoldDB" id="A0AAV8WYC5"/>
<accession>A0AAV8WYC5</accession>
<evidence type="ECO:0000313" key="1">
    <source>
        <dbReference type="EMBL" id="KAJ8931115.1"/>
    </source>
</evidence>
<sequence>MKYVLFLILLKSCGDNGVRYVQLKQEGKACFVRGKITPEYIINNVGYTVEVVVNENEEQVLFCECKNCSASEGKE</sequence>